<sequence>MQYPWGRKAFHWLLKSINKKLTSHGQFYRICGMPIVLQIWIYECSGKVNMKFAQKIDDRIPRILNWQTVGANPRYKKLMRDTFNDGNVEIKWKNIVPSARELTVLQLPPKGVENMNQGVQS</sequence>
<organism evidence="1">
    <name type="scientific">Solanum chacoense</name>
    <name type="common">Chaco potato</name>
    <dbReference type="NCBI Taxonomy" id="4108"/>
    <lineage>
        <taxon>Eukaryota</taxon>
        <taxon>Viridiplantae</taxon>
        <taxon>Streptophyta</taxon>
        <taxon>Embryophyta</taxon>
        <taxon>Tracheophyta</taxon>
        <taxon>Spermatophyta</taxon>
        <taxon>Magnoliopsida</taxon>
        <taxon>eudicotyledons</taxon>
        <taxon>Gunneridae</taxon>
        <taxon>Pentapetalae</taxon>
        <taxon>asterids</taxon>
        <taxon>lamiids</taxon>
        <taxon>Solanales</taxon>
        <taxon>Solanaceae</taxon>
        <taxon>Solanoideae</taxon>
        <taxon>Solaneae</taxon>
        <taxon>Solanum</taxon>
    </lineage>
</organism>
<dbReference type="PANTHER" id="PTHR48302">
    <property type="entry name" value="ULP1 PROTEASE FAMILY, C-TERMINAL CATALYTIC DOMAIN CONTAINING PROTEIN"/>
    <property type="match status" value="1"/>
</dbReference>
<evidence type="ECO:0000313" key="1">
    <source>
        <dbReference type="EMBL" id="JAP14313.1"/>
    </source>
</evidence>
<feature type="non-terminal residue" evidence="1">
    <location>
        <position position="121"/>
    </location>
</feature>
<proteinExistence type="predicted"/>
<protein>
    <submittedName>
        <fullName evidence="1">Putative ovule protein</fullName>
    </submittedName>
</protein>
<dbReference type="EMBL" id="GEDG01026742">
    <property type="protein sequence ID" value="JAP14313.1"/>
    <property type="molecule type" value="Transcribed_RNA"/>
</dbReference>
<dbReference type="AlphaFoldDB" id="A0A0V0H2V8"/>
<dbReference type="PANTHER" id="PTHR48302:SF2">
    <property type="entry name" value="DUF1985 DOMAIN-CONTAINING PROTEIN"/>
    <property type="match status" value="1"/>
</dbReference>
<reference evidence="1" key="1">
    <citation type="submission" date="2015-12" db="EMBL/GenBank/DDBJ databases">
        <title>Gene expression during late stages of embryo sac development: a critical building block for successful pollen-pistil interactions.</title>
        <authorList>
            <person name="Liu Y."/>
            <person name="Joly V."/>
            <person name="Sabar M."/>
            <person name="Matton D.P."/>
        </authorList>
    </citation>
    <scope>NUCLEOTIDE SEQUENCE</scope>
</reference>
<accession>A0A0V0H2V8</accession>
<name>A0A0V0H2V8_SOLCH</name>